<dbReference type="EMBL" id="OU503049">
    <property type="protein sequence ID" value="CAI9775656.1"/>
    <property type="molecule type" value="Genomic_DNA"/>
</dbReference>
<evidence type="ECO:0000256" key="1">
    <source>
        <dbReference type="ARBA" id="ARBA00022737"/>
    </source>
</evidence>
<evidence type="ECO:0000313" key="2">
    <source>
        <dbReference type="EMBL" id="CAI9775656.1"/>
    </source>
</evidence>
<dbReference type="NCBIfam" id="TIGR00756">
    <property type="entry name" value="PPR"/>
    <property type="match status" value="1"/>
</dbReference>
<protein>
    <recommendedName>
        <fullName evidence="4">Pentatricopeptide repeat-containing protein</fullName>
    </recommendedName>
</protein>
<organism evidence="2 3">
    <name type="scientific">Fraxinus pennsylvanica</name>
    <dbReference type="NCBI Taxonomy" id="56036"/>
    <lineage>
        <taxon>Eukaryota</taxon>
        <taxon>Viridiplantae</taxon>
        <taxon>Streptophyta</taxon>
        <taxon>Embryophyta</taxon>
        <taxon>Tracheophyta</taxon>
        <taxon>Spermatophyta</taxon>
        <taxon>Magnoliopsida</taxon>
        <taxon>eudicotyledons</taxon>
        <taxon>Gunneridae</taxon>
        <taxon>Pentapetalae</taxon>
        <taxon>asterids</taxon>
        <taxon>lamiids</taxon>
        <taxon>Lamiales</taxon>
        <taxon>Oleaceae</taxon>
        <taxon>Oleeae</taxon>
        <taxon>Fraxinus</taxon>
    </lineage>
</organism>
<proteinExistence type="predicted"/>
<sequence length="114" mass="13129">MFYAIQPIVREKSHPSKQSRRLTILVDANQIDLARTLLLTARKDFHFESNTCIFNILVKHHWKTDKAWDVVEFMKKNGCNPNVINYPATTNGFCKEGRLKEAKKSAGLKLDIVI</sequence>
<dbReference type="InterPro" id="IPR011990">
    <property type="entry name" value="TPR-like_helical_dom_sf"/>
</dbReference>
<keyword evidence="3" id="KW-1185">Reference proteome</keyword>
<dbReference type="InterPro" id="IPR002885">
    <property type="entry name" value="PPR_rpt"/>
</dbReference>
<gene>
    <name evidence="2" type="ORF">FPE_LOCUS23086</name>
</gene>
<evidence type="ECO:0008006" key="4">
    <source>
        <dbReference type="Google" id="ProtNLM"/>
    </source>
</evidence>
<dbReference type="Gene3D" id="1.25.40.10">
    <property type="entry name" value="Tetratricopeptide repeat domain"/>
    <property type="match status" value="1"/>
</dbReference>
<evidence type="ECO:0000313" key="3">
    <source>
        <dbReference type="Proteomes" id="UP000834106"/>
    </source>
</evidence>
<accession>A0AAD1ZWF9</accession>
<keyword evidence="1" id="KW-0677">Repeat</keyword>
<dbReference type="Proteomes" id="UP000834106">
    <property type="component" value="Chromosome 14"/>
</dbReference>
<reference evidence="2" key="1">
    <citation type="submission" date="2023-05" db="EMBL/GenBank/DDBJ databases">
        <authorList>
            <person name="Huff M."/>
        </authorList>
    </citation>
    <scope>NUCLEOTIDE SEQUENCE</scope>
</reference>
<dbReference type="AlphaFoldDB" id="A0AAD1ZWF9"/>
<name>A0AAD1ZWF9_9LAMI</name>